<dbReference type="InterPro" id="IPR013655">
    <property type="entry name" value="PAS_fold_3"/>
</dbReference>
<dbReference type="SUPFAM" id="SSF55785">
    <property type="entry name" value="PYP-like sensor domain (PAS domain)"/>
    <property type="match status" value="1"/>
</dbReference>
<dbReference type="EMBL" id="CP060782">
    <property type="protein sequence ID" value="QNP45806.1"/>
    <property type="molecule type" value="Genomic_DNA"/>
</dbReference>
<gene>
    <name evidence="2" type="ORF">H9L14_00250</name>
</gene>
<name>A0ABX6T7H3_9SPHN</name>
<reference evidence="2 3" key="1">
    <citation type="submission" date="2020-08" db="EMBL/GenBank/DDBJ databases">
        <title>Genome sequence of Sphingomonas sediminicola KACC 15039T.</title>
        <authorList>
            <person name="Hyun D.-W."/>
            <person name="Bae J.-W."/>
        </authorList>
    </citation>
    <scope>NUCLEOTIDE SEQUENCE [LARGE SCALE GENOMIC DNA]</scope>
    <source>
        <strain evidence="2 3">KACC 15039</strain>
    </source>
</reference>
<evidence type="ECO:0000313" key="3">
    <source>
        <dbReference type="Proteomes" id="UP000516105"/>
    </source>
</evidence>
<protein>
    <recommendedName>
        <fullName evidence="1">PAS fold-3 domain-containing protein</fullName>
    </recommendedName>
</protein>
<dbReference type="Pfam" id="PF08447">
    <property type="entry name" value="PAS_3"/>
    <property type="match status" value="1"/>
</dbReference>
<dbReference type="Gene3D" id="3.30.450.20">
    <property type="entry name" value="PAS domain"/>
    <property type="match status" value="1"/>
</dbReference>
<dbReference type="InterPro" id="IPR035965">
    <property type="entry name" value="PAS-like_dom_sf"/>
</dbReference>
<organism evidence="2 3">
    <name type="scientific">Sphingomonas sediminicola</name>
    <dbReference type="NCBI Taxonomy" id="386874"/>
    <lineage>
        <taxon>Bacteria</taxon>
        <taxon>Pseudomonadati</taxon>
        <taxon>Pseudomonadota</taxon>
        <taxon>Alphaproteobacteria</taxon>
        <taxon>Sphingomonadales</taxon>
        <taxon>Sphingomonadaceae</taxon>
        <taxon>Sphingomonas</taxon>
    </lineage>
</organism>
<keyword evidence="3" id="KW-1185">Reference proteome</keyword>
<feature type="domain" description="PAS fold-3" evidence="1">
    <location>
        <begin position="59"/>
        <end position="142"/>
    </location>
</feature>
<proteinExistence type="predicted"/>
<sequence length="147" mass="16075">MSSMPPVLESWPLSEQSRHFDLGLVLNSAVTDIIGPPEVGALGIHHSGCWECNLADNSLTWSGGIYDIFGLPRGSPVSRDEAVSFYSEESRASMERLRSYAIREGRGFTIDVQIRPAVGGTRRVRIIGAPICQDGKTVRLHGLKLII</sequence>
<dbReference type="Proteomes" id="UP000516105">
    <property type="component" value="Chromosome"/>
</dbReference>
<evidence type="ECO:0000259" key="1">
    <source>
        <dbReference type="Pfam" id="PF08447"/>
    </source>
</evidence>
<evidence type="ECO:0000313" key="2">
    <source>
        <dbReference type="EMBL" id="QNP45806.1"/>
    </source>
</evidence>
<accession>A0ABX6T7H3</accession>